<evidence type="ECO:0000256" key="6">
    <source>
        <dbReference type="ARBA" id="ARBA00022679"/>
    </source>
</evidence>
<evidence type="ECO:0000256" key="3">
    <source>
        <dbReference type="ARBA" id="ARBA00009236"/>
    </source>
</evidence>
<evidence type="ECO:0000313" key="13">
    <source>
        <dbReference type="EMBL" id="KAJ8320458.1"/>
    </source>
</evidence>
<comment type="similarity">
    <text evidence="3">Belongs to the class-V pyridoxal-phosphate-dependent aminotransferase family.</text>
</comment>
<comment type="subcellular location">
    <subcellularLocation>
        <location evidence="2">Cytoplasm</location>
        <location evidence="2">Cytosol</location>
    </subcellularLocation>
</comment>
<evidence type="ECO:0000256" key="2">
    <source>
        <dbReference type="ARBA" id="ARBA00004514"/>
    </source>
</evidence>
<comment type="subunit">
    <text evidence="4">Homodimer.</text>
</comment>
<keyword evidence="7" id="KW-0663">Pyridoxal phosphate</keyword>
<evidence type="ECO:0000256" key="10">
    <source>
        <dbReference type="ARBA" id="ARBA00039054"/>
    </source>
</evidence>
<evidence type="ECO:0000256" key="1">
    <source>
        <dbReference type="ARBA" id="ARBA00001933"/>
    </source>
</evidence>
<dbReference type="EC" id="4.4.1.16" evidence="10"/>
<keyword evidence="5" id="KW-0963">Cytoplasm</keyword>
<protein>
    <recommendedName>
        <fullName evidence="11">Selenocysteine lyase</fullName>
        <ecNumber evidence="10">4.4.1.16</ecNumber>
    </recommendedName>
</protein>
<proteinExistence type="inferred from homology"/>
<name>A0ABQ9FXL5_TEGGR</name>
<evidence type="ECO:0000259" key="12">
    <source>
        <dbReference type="Pfam" id="PF00266"/>
    </source>
</evidence>
<evidence type="ECO:0000256" key="8">
    <source>
        <dbReference type="ARBA" id="ARBA00023239"/>
    </source>
</evidence>
<dbReference type="InterPro" id="IPR015422">
    <property type="entry name" value="PyrdxlP-dep_Trfase_small"/>
</dbReference>
<evidence type="ECO:0000256" key="4">
    <source>
        <dbReference type="ARBA" id="ARBA00011738"/>
    </source>
</evidence>
<keyword evidence="8" id="KW-0456">Lyase</keyword>
<dbReference type="Proteomes" id="UP001217089">
    <property type="component" value="Unassembled WGS sequence"/>
</dbReference>
<dbReference type="Gene3D" id="1.10.260.50">
    <property type="match status" value="1"/>
</dbReference>
<dbReference type="PANTHER" id="PTHR11601:SF62">
    <property type="entry name" value="SELENOCYSTEINE LYASE"/>
    <property type="match status" value="1"/>
</dbReference>
<comment type="caution">
    <text evidence="13">The sequence shown here is derived from an EMBL/GenBank/DDBJ whole genome shotgun (WGS) entry which is preliminary data.</text>
</comment>
<evidence type="ECO:0000256" key="9">
    <source>
        <dbReference type="ARBA" id="ARBA00037407"/>
    </source>
</evidence>
<gene>
    <name evidence="13" type="ORF">KUTeg_002045</name>
</gene>
<comment type="cofactor">
    <cofactor evidence="1">
        <name>pyridoxal 5'-phosphate</name>
        <dbReference type="ChEBI" id="CHEBI:597326"/>
    </cofactor>
</comment>
<dbReference type="InterPro" id="IPR016454">
    <property type="entry name" value="Cysteine_dSase"/>
</dbReference>
<dbReference type="InterPro" id="IPR015424">
    <property type="entry name" value="PyrdxlP-dep_Trfase"/>
</dbReference>
<feature type="domain" description="Aminotransferase class V" evidence="12">
    <location>
        <begin position="2"/>
        <end position="369"/>
    </location>
</feature>
<keyword evidence="6" id="KW-0808">Transferase</keyword>
<organism evidence="13 14">
    <name type="scientific">Tegillarca granosa</name>
    <name type="common">Malaysian cockle</name>
    <name type="synonym">Anadara granosa</name>
    <dbReference type="NCBI Taxonomy" id="220873"/>
    <lineage>
        <taxon>Eukaryota</taxon>
        <taxon>Metazoa</taxon>
        <taxon>Spiralia</taxon>
        <taxon>Lophotrochozoa</taxon>
        <taxon>Mollusca</taxon>
        <taxon>Bivalvia</taxon>
        <taxon>Autobranchia</taxon>
        <taxon>Pteriomorphia</taxon>
        <taxon>Arcoida</taxon>
        <taxon>Arcoidea</taxon>
        <taxon>Arcidae</taxon>
        <taxon>Tegillarca</taxon>
    </lineage>
</organism>
<dbReference type="Gene3D" id="3.40.640.10">
    <property type="entry name" value="Type I PLP-dependent aspartate aminotransferase-like (Major domain)"/>
    <property type="match status" value="1"/>
</dbReference>
<reference evidence="13 14" key="1">
    <citation type="submission" date="2022-12" db="EMBL/GenBank/DDBJ databases">
        <title>Chromosome-level genome of Tegillarca granosa.</title>
        <authorList>
            <person name="Kim J."/>
        </authorList>
    </citation>
    <scope>NUCLEOTIDE SEQUENCE [LARGE SCALE GENOMIC DNA]</scope>
    <source>
        <strain evidence="13">Teg-2019</strain>
        <tissue evidence="13">Adductor muscle</tissue>
    </source>
</reference>
<dbReference type="Pfam" id="PF00266">
    <property type="entry name" value="Aminotran_5"/>
    <property type="match status" value="1"/>
</dbReference>
<dbReference type="InterPro" id="IPR015421">
    <property type="entry name" value="PyrdxlP-dep_Trfase_major"/>
</dbReference>
<dbReference type="Gene3D" id="3.90.1150.10">
    <property type="entry name" value="Aspartate Aminotransferase, domain 1"/>
    <property type="match status" value="1"/>
</dbReference>
<dbReference type="SUPFAM" id="SSF53383">
    <property type="entry name" value="PLP-dependent transferases"/>
    <property type="match status" value="1"/>
</dbReference>
<accession>A0ABQ9FXL5</accession>
<evidence type="ECO:0000256" key="5">
    <source>
        <dbReference type="ARBA" id="ARBA00022490"/>
    </source>
</evidence>
<evidence type="ECO:0000313" key="14">
    <source>
        <dbReference type="Proteomes" id="UP001217089"/>
    </source>
</evidence>
<dbReference type="PIRSF" id="PIRSF005572">
    <property type="entry name" value="NifS"/>
    <property type="match status" value="1"/>
</dbReference>
<evidence type="ECO:0000256" key="11">
    <source>
        <dbReference type="ARBA" id="ARBA00040554"/>
    </source>
</evidence>
<keyword evidence="14" id="KW-1185">Reference proteome</keyword>
<dbReference type="EMBL" id="JARBDR010000141">
    <property type="protein sequence ID" value="KAJ8320458.1"/>
    <property type="molecule type" value="Genomic_DNA"/>
</dbReference>
<evidence type="ECO:0000256" key="7">
    <source>
        <dbReference type="ARBA" id="ARBA00022898"/>
    </source>
</evidence>
<dbReference type="PANTHER" id="PTHR11601">
    <property type="entry name" value="CYSTEINE DESULFURYLASE FAMILY MEMBER"/>
    <property type="match status" value="1"/>
</dbReference>
<sequence>MDYNATTPVDSEVLGAITASLTGAWGNPSSSHEAGLAAKSIIDEARENVARMVGAKTSDIVFTSGGTEYFHKSHDRQNGVDFSKGDNTDSLPHFITSNLEHDSVKLVLEHFAEEGLAKVSFVPASQTTGCVEVEDIVSSIRPTTCMITVMLANNETGVIQPIKEICERVQQINANRRNQPPILLHTDAAQAIGKINVDVLDLDVDYLTIVGHKFYAPRNGAIYVRNLEEKGAPLYPMLYGGGQERNYRPGTENTAMIAGLGKAAELVVQNLDKYQKHMEEVRDHLEVRLMEEFGDNIHFNGKFDTSSRLPNTCDKVLSKCNIVQASVGAACHSQNRASPILLAIGVPDSIARNALRLSVGRETTLSDIDFVISDLKQAVQYLQNQAT</sequence>
<dbReference type="InterPro" id="IPR000192">
    <property type="entry name" value="Aminotrans_V_dom"/>
</dbReference>
<comment type="function">
    <text evidence="9">Catalyzes the decomposition of L-selenocysteine to L-alanine and elemental selenium.</text>
</comment>